<evidence type="ECO:0000313" key="2">
    <source>
        <dbReference type="EMBL" id="KAG7345881.1"/>
    </source>
</evidence>
<name>A0A9K3PGH7_9STRA</name>
<gene>
    <name evidence="2" type="ORF">IV203_004948</name>
</gene>
<feature type="region of interest" description="Disordered" evidence="1">
    <location>
        <begin position="400"/>
        <end position="454"/>
    </location>
</feature>
<keyword evidence="3" id="KW-1185">Reference proteome</keyword>
<reference evidence="2" key="2">
    <citation type="submission" date="2021-04" db="EMBL/GenBank/DDBJ databases">
        <authorList>
            <person name="Podell S."/>
        </authorList>
    </citation>
    <scope>NUCLEOTIDE SEQUENCE</scope>
    <source>
        <strain evidence="2">Hildebrandi</strain>
    </source>
</reference>
<feature type="compositionally biased region" description="Polar residues" evidence="1">
    <location>
        <begin position="406"/>
        <end position="415"/>
    </location>
</feature>
<proteinExistence type="predicted"/>
<accession>A0A9K3PGH7</accession>
<evidence type="ECO:0000313" key="3">
    <source>
        <dbReference type="Proteomes" id="UP000693970"/>
    </source>
</evidence>
<feature type="region of interest" description="Disordered" evidence="1">
    <location>
        <begin position="1"/>
        <end position="82"/>
    </location>
</feature>
<feature type="compositionally biased region" description="Basic residues" evidence="1">
    <location>
        <begin position="49"/>
        <end position="68"/>
    </location>
</feature>
<evidence type="ECO:0000256" key="1">
    <source>
        <dbReference type="SAM" id="MobiDB-lite"/>
    </source>
</evidence>
<dbReference type="AlphaFoldDB" id="A0A9K3PGH7"/>
<feature type="compositionally biased region" description="Low complexity" evidence="1">
    <location>
        <begin position="1"/>
        <end position="16"/>
    </location>
</feature>
<feature type="compositionally biased region" description="Polar residues" evidence="1">
    <location>
        <begin position="437"/>
        <end position="448"/>
    </location>
</feature>
<comment type="caution">
    <text evidence="2">The sequence shown here is derived from an EMBL/GenBank/DDBJ whole genome shotgun (WGS) entry which is preliminary data.</text>
</comment>
<dbReference type="Proteomes" id="UP000693970">
    <property type="component" value="Unassembled WGS sequence"/>
</dbReference>
<organism evidence="2 3">
    <name type="scientific">Nitzschia inconspicua</name>
    <dbReference type="NCBI Taxonomy" id="303405"/>
    <lineage>
        <taxon>Eukaryota</taxon>
        <taxon>Sar</taxon>
        <taxon>Stramenopiles</taxon>
        <taxon>Ochrophyta</taxon>
        <taxon>Bacillariophyta</taxon>
        <taxon>Bacillariophyceae</taxon>
        <taxon>Bacillariophycidae</taxon>
        <taxon>Bacillariales</taxon>
        <taxon>Bacillariaceae</taxon>
        <taxon>Nitzschia</taxon>
    </lineage>
</organism>
<feature type="region of interest" description="Disordered" evidence="1">
    <location>
        <begin position="101"/>
        <end position="136"/>
    </location>
</feature>
<protein>
    <submittedName>
        <fullName evidence="2">Uncharacterized protein</fullName>
    </submittedName>
</protein>
<reference evidence="2" key="1">
    <citation type="journal article" date="2021" name="Sci. Rep.">
        <title>Diploid genomic architecture of Nitzschia inconspicua, an elite biomass production diatom.</title>
        <authorList>
            <person name="Oliver A."/>
            <person name="Podell S."/>
            <person name="Pinowska A."/>
            <person name="Traller J.C."/>
            <person name="Smith S.R."/>
            <person name="McClure R."/>
            <person name="Beliaev A."/>
            <person name="Bohutskyi P."/>
            <person name="Hill E.A."/>
            <person name="Rabines A."/>
            <person name="Zheng H."/>
            <person name="Allen L.Z."/>
            <person name="Kuo A."/>
            <person name="Grigoriev I.V."/>
            <person name="Allen A.E."/>
            <person name="Hazlebeck D."/>
            <person name="Allen E.E."/>
        </authorList>
    </citation>
    <scope>NUCLEOTIDE SEQUENCE</scope>
    <source>
        <strain evidence="2">Hildebrandi</strain>
    </source>
</reference>
<sequence>MGVDKLPFLPTRRSSLPLPPVHHHDSNSTNVTHSSIAEPDGRIESAFLTRRRRSNSPKRNNVLHRHQERRSSKSVPFPASYTTTVNPRLRSHVLGVSTLEHGTQVQRPEPVKPSRSRSFDGFSKLRRSPSPKLPTVQEFQRACFQVEDKKVLENIRRSRSWGDLSESCHSHRRKPLSYHQLLLKSRSYNESLRRRKRNPGEDRFLSMSPAPINPLYDATSKDLIQQHSIVRSAKEKRCHKEGFNKTITMLDERRHSYPNNMKVWPHPLEDRYGKNDEPSPRIKMIDIESDQRLNIGSSESFYQPSNVMNGFVLRKSKSLGSKSISPPVTPPWTHVRGLDCKSKKSSFPSTYHDEKIQLSPSLASQNLMYRMPSSTLQPLRNQKKISNLPIDVKVPGQRPAFEGRQESQYCPSSSDRIFATESLQHDQRKKTAPPISPQRSISPAQTSHKQQHHQ</sequence>
<dbReference type="EMBL" id="JAGRRH010000021">
    <property type="protein sequence ID" value="KAG7345881.1"/>
    <property type="molecule type" value="Genomic_DNA"/>
</dbReference>